<keyword evidence="7 13" id="KW-0812">Transmembrane</keyword>
<evidence type="ECO:0000313" key="15">
    <source>
        <dbReference type="Proteomes" id="UP001205890"/>
    </source>
</evidence>
<gene>
    <name evidence="14" type="ORF">NK718_02360</name>
</gene>
<evidence type="ECO:0000256" key="11">
    <source>
        <dbReference type="ARBA" id="ARBA00023136"/>
    </source>
</evidence>
<feature type="transmembrane region" description="Helical" evidence="13">
    <location>
        <begin position="145"/>
        <end position="172"/>
    </location>
</feature>
<evidence type="ECO:0000256" key="9">
    <source>
        <dbReference type="ARBA" id="ARBA00023065"/>
    </source>
</evidence>
<accession>A0ABT1L8E9</accession>
<organism evidence="14 15">
    <name type="scientific">Alsobacter ponti</name>
    <dbReference type="NCBI Taxonomy" id="2962936"/>
    <lineage>
        <taxon>Bacteria</taxon>
        <taxon>Pseudomonadati</taxon>
        <taxon>Pseudomonadota</taxon>
        <taxon>Alphaproteobacteria</taxon>
        <taxon>Hyphomicrobiales</taxon>
        <taxon>Alsobacteraceae</taxon>
        <taxon>Alsobacter</taxon>
    </lineage>
</organism>
<reference evidence="14 15" key="1">
    <citation type="submission" date="2022-07" db="EMBL/GenBank/DDBJ databases">
        <authorList>
            <person name="Li W.-J."/>
            <person name="Deng Q.-Q."/>
        </authorList>
    </citation>
    <scope>NUCLEOTIDE SEQUENCE [LARGE SCALE GENOMIC DNA]</scope>
    <source>
        <strain evidence="14 15">SYSU M60028</strain>
    </source>
</reference>
<evidence type="ECO:0000256" key="7">
    <source>
        <dbReference type="ARBA" id="ARBA00022692"/>
    </source>
</evidence>
<keyword evidence="3" id="KW-0171">Cobalt transport</keyword>
<keyword evidence="12" id="KW-0170">Cobalt</keyword>
<comment type="function">
    <text evidence="1">Efflux system for nickel and cobalt.</text>
</comment>
<protein>
    <recommendedName>
        <fullName evidence="13">Nickel/cobalt efflux system</fullName>
    </recommendedName>
</protein>
<comment type="similarity">
    <text evidence="13">Belongs to the NiCoT transporter (TC 2.A.52) family.</text>
</comment>
<feature type="transmembrane region" description="Helical" evidence="13">
    <location>
        <begin position="104"/>
        <end position="124"/>
    </location>
</feature>
<keyword evidence="5" id="KW-1003">Cell membrane</keyword>
<comment type="caution">
    <text evidence="14">The sequence shown here is derived from an EMBL/GenBank/DDBJ whole genome shotgun (WGS) entry which is preliminary data.</text>
</comment>
<evidence type="ECO:0000256" key="10">
    <source>
        <dbReference type="ARBA" id="ARBA00023112"/>
    </source>
</evidence>
<dbReference type="InterPro" id="IPR051224">
    <property type="entry name" value="NiCoT_RcnA"/>
</dbReference>
<name>A0ABT1L8E9_9HYPH</name>
<evidence type="ECO:0000313" key="14">
    <source>
        <dbReference type="EMBL" id="MCP8937346.1"/>
    </source>
</evidence>
<feature type="transmembrane region" description="Helical" evidence="13">
    <location>
        <begin position="316"/>
        <end position="344"/>
    </location>
</feature>
<keyword evidence="10" id="KW-0921">Nickel transport</keyword>
<keyword evidence="11 13" id="KW-0472">Membrane</keyword>
<evidence type="ECO:0000256" key="5">
    <source>
        <dbReference type="ARBA" id="ARBA00022475"/>
    </source>
</evidence>
<keyword evidence="9" id="KW-0406">Ion transport</keyword>
<dbReference type="PANTHER" id="PTHR40659:SF1">
    <property type="entry name" value="NICKEL_COBALT EFFLUX SYSTEM RCNA"/>
    <property type="match status" value="1"/>
</dbReference>
<dbReference type="EMBL" id="JANCLU010000002">
    <property type="protein sequence ID" value="MCP8937346.1"/>
    <property type="molecule type" value="Genomic_DNA"/>
</dbReference>
<proteinExistence type="inferred from homology"/>
<feature type="transmembrane region" description="Helical" evidence="13">
    <location>
        <begin position="31"/>
        <end position="54"/>
    </location>
</feature>
<dbReference type="Pfam" id="PF03824">
    <property type="entry name" value="NicO"/>
    <property type="match status" value="2"/>
</dbReference>
<dbReference type="RefSeq" id="WP_254738260.1">
    <property type="nucleotide sequence ID" value="NZ_JANCLU010000002.1"/>
</dbReference>
<dbReference type="InterPro" id="IPR011541">
    <property type="entry name" value="Ni/Co_transpt_high_affinity"/>
</dbReference>
<feature type="transmembrane region" description="Helical" evidence="13">
    <location>
        <begin position="245"/>
        <end position="268"/>
    </location>
</feature>
<keyword evidence="15" id="KW-1185">Reference proteome</keyword>
<evidence type="ECO:0000256" key="13">
    <source>
        <dbReference type="RuleBase" id="RU362101"/>
    </source>
</evidence>
<keyword evidence="6" id="KW-0533">Nickel</keyword>
<evidence type="ECO:0000256" key="6">
    <source>
        <dbReference type="ARBA" id="ARBA00022596"/>
    </source>
</evidence>
<evidence type="ECO:0000256" key="4">
    <source>
        <dbReference type="ARBA" id="ARBA00022448"/>
    </source>
</evidence>
<dbReference type="Proteomes" id="UP001205890">
    <property type="component" value="Unassembled WGS sequence"/>
</dbReference>
<evidence type="ECO:0000256" key="3">
    <source>
        <dbReference type="ARBA" id="ARBA00022426"/>
    </source>
</evidence>
<evidence type="ECO:0000256" key="8">
    <source>
        <dbReference type="ARBA" id="ARBA00022989"/>
    </source>
</evidence>
<comment type="subcellular location">
    <subcellularLocation>
        <location evidence="2 13">Cell membrane</location>
        <topology evidence="2 13">Multi-pass membrane protein</topology>
    </subcellularLocation>
</comment>
<evidence type="ECO:0000256" key="12">
    <source>
        <dbReference type="ARBA" id="ARBA00023285"/>
    </source>
</evidence>
<keyword evidence="4 13" id="KW-0813">Transport</keyword>
<dbReference type="PANTHER" id="PTHR40659">
    <property type="entry name" value="NICKEL/COBALT EFFLUX SYSTEM RCNA"/>
    <property type="match status" value="1"/>
</dbReference>
<feature type="transmembrane region" description="Helical" evidence="13">
    <location>
        <begin position="274"/>
        <end position="304"/>
    </location>
</feature>
<keyword evidence="8 13" id="KW-1133">Transmembrane helix</keyword>
<evidence type="ECO:0000256" key="2">
    <source>
        <dbReference type="ARBA" id="ARBA00004651"/>
    </source>
</evidence>
<sequence length="349" mass="34812">MPVNARRPVFVAEAVGVHVPPTSVRISATALAALSALAGVALVLYGLSGLVGVAPPPPKNPFGVGIREGAAPSNALVAWILATQSDFYRQLTAALREAAARPSLPVWLIALSFAYGVFHAAGPGHGKAVIGAWIVANELALRRGLAMAFGAAMLQAGVAVALVAVLSGLLQVTAMRMTAATESVELASFAFVAAVGAALLWRKASALAASALGGLHYHAQKETCGPECGHLHIPGPAAKAGSRRAALGAVFAAGMRPCSGAIIVLVFALSQRAFGLGVAATLAMAMGTALTTGGLAALAVLFKGAALRLATGRGRVGAWVVATIELGAAALLLTVGLALFAGVWSSAGG</sequence>
<evidence type="ECO:0000256" key="1">
    <source>
        <dbReference type="ARBA" id="ARBA00002510"/>
    </source>
</evidence>